<dbReference type="SUPFAM" id="SSF52440">
    <property type="entry name" value="PreATP-grasp domain"/>
    <property type="match status" value="1"/>
</dbReference>
<dbReference type="PIRSF" id="PIRSF039102">
    <property type="entry name" value="Ddl/VanB"/>
    <property type="match status" value="1"/>
</dbReference>
<evidence type="ECO:0000256" key="24">
    <source>
        <dbReference type="PIRSR" id="PIRSR039102-2"/>
    </source>
</evidence>
<dbReference type="EMBL" id="AORV01000031">
    <property type="protein sequence ID" value="EMS72010.1"/>
    <property type="molecule type" value="Genomic_DNA"/>
</dbReference>
<evidence type="ECO:0000256" key="16">
    <source>
        <dbReference type="ARBA" id="ARBA00023316"/>
    </source>
</evidence>
<evidence type="ECO:0000256" key="1">
    <source>
        <dbReference type="ARBA" id="ARBA00001936"/>
    </source>
</evidence>
<feature type="binding site" evidence="24">
    <location>
        <begin position="212"/>
        <end position="213"/>
    </location>
    <ligand>
        <name>ATP</name>
        <dbReference type="ChEBI" id="CHEBI:30616"/>
    </ligand>
</feature>
<comment type="catalytic activity">
    <reaction evidence="17 22">
        <text>2 D-alanine + ATP = D-alanyl-D-alanine + ADP + phosphate + H(+)</text>
        <dbReference type="Rhea" id="RHEA:11224"/>
        <dbReference type="ChEBI" id="CHEBI:15378"/>
        <dbReference type="ChEBI" id="CHEBI:30616"/>
        <dbReference type="ChEBI" id="CHEBI:43474"/>
        <dbReference type="ChEBI" id="CHEBI:57416"/>
        <dbReference type="ChEBI" id="CHEBI:57822"/>
        <dbReference type="ChEBI" id="CHEBI:456216"/>
        <dbReference type="EC" id="6.3.2.4"/>
    </reaction>
</comment>
<dbReference type="FunFam" id="3.30.1490.20:FF:000007">
    <property type="entry name" value="D-alanine--D-alanine ligase"/>
    <property type="match status" value="1"/>
</dbReference>
<comment type="similarity">
    <text evidence="5 22">Belongs to the D-alanine--D-alanine ligase family.</text>
</comment>
<feature type="active site" evidence="23">
    <location>
        <position position="349"/>
    </location>
</feature>
<dbReference type="GO" id="GO:0005524">
    <property type="term" value="F:ATP binding"/>
    <property type="evidence" value="ECO:0007669"/>
    <property type="project" value="UniProtKB-UniRule"/>
</dbReference>
<evidence type="ECO:0000256" key="9">
    <source>
        <dbReference type="ARBA" id="ARBA00022723"/>
    </source>
</evidence>
<dbReference type="FunFam" id="3.30.470.20:FF:000008">
    <property type="entry name" value="D-alanine--D-alanine ligase"/>
    <property type="match status" value="1"/>
</dbReference>
<evidence type="ECO:0000256" key="10">
    <source>
        <dbReference type="ARBA" id="ARBA00022741"/>
    </source>
</evidence>
<evidence type="ECO:0000256" key="8">
    <source>
        <dbReference type="ARBA" id="ARBA00022598"/>
    </source>
</evidence>
<keyword evidence="16 22" id="KW-0961">Cell wall biogenesis/degradation</keyword>
<dbReference type="GO" id="GO:0071555">
    <property type="term" value="P:cell wall organization"/>
    <property type="evidence" value="ECO:0007669"/>
    <property type="project" value="UniProtKB-KW"/>
</dbReference>
<evidence type="ECO:0000256" key="15">
    <source>
        <dbReference type="ARBA" id="ARBA00023211"/>
    </source>
</evidence>
<keyword evidence="12 25" id="KW-0460">Magnesium</keyword>
<dbReference type="InterPro" id="IPR011761">
    <property type="entry name" value="ATP-grasp"/>
</dbReference>
<keyword evidence="13 22" id="KW-0133">Cell shape</keyword>
<dbReference type="NCBIfam" id="NF002528">
    <property type="entry name" value="PRK01966.1-4"/>
    <property type="match status" value="1"/>
</dbReference>
<feature type="binding site" evidence="25">
    <location>
        <position position="324"/>
    </location>
    <ligand>
        <name>Mg(2+)</name>
        <dbReference type="ChEBI" id="CHEBI:18420"/>
        <label>1</label>
    </ligand>
</feature>
<dbReference type="GO" id="GO:0046872">
    <property type="term" value="F:metal ion binding"/>
    <property type="evidence" value="ECO:0007669"/>
    <property type="project" value="UniProtKB-KW"/>
</dbReference>
<comment type="pathway">
    <text evidence="4 22">Cell wall biogenesis; peptidoglycan biosynthesis.</text>
</comment>
<dbReference type="GO" id="GO:0008360">
    <property type="term" value="P:regulation of cell shape"/>
    <property type="evidence" value="ECO:0007669"/>
    <property type="project" value="UniProtKB-KW"/>
</dbReference>
<evidence type="ECO:0000256" key="5">
    <source>
        <dbReference type="ARBA" id="ARBA00010871"/>
    </source>
</evidence>
<feature type="domain" description="ATP-grasp" evidence="27">
    <location>
        <begin position="163"/>
        <end position="371"/>
    </location>
</feature>
<keyword evidence="29" id="KW-1185">Reference proteome</keyword>
<dbReference type="PROSITE" id="PS00843">
    <property type="entry name" value="DALA_DALA_LIGASE_1"/>
    <property type="match status" value="1"/>
</dbReference>
<evidence type="ECO:0000256" key="18">
    <source>
        <dbReference type="ARBA" id="ARBA00060592"/>
    </source>
</evidence>
<evidence type="ECO:0000256" key="7">
    <source>
        <dbReference type="ARBA" id="ARBA00022490"/>
    </source>
</evidence>
<comment type="function">
    <text evidence="2 22">Cell wall formation.</text>
</comment>
<dbReference type="GO" id="GO:0005829">
    <property type="term" value="C:cytosol"/>
    <property type="evidence" value="ECO:0007669"/>
    <property type="project" value="TreeGrafter"/>
</dbReference>
<dbReference type="PATRIC" id="fig|1195236.3.peg.2289"/>
<dbReference type="InterPro" id="IPR016185">
    <property type="entry name" value="PreATP-grasp_dom_sf"/>
</dbReference>
<dbReference type="STRING" id="1195236.CTER_1988"/>
<evidence type="ECO:0000313" key="29">
    <source>
        <dbReference type="Proteomes" id="UP000014155"/>
    </source>
</evidence>
<dbReference type="PROSITE" id="PS50975">
    <property type="entry name" value="ATP_GRASP"/>
    <property type="match status" value="1"/>
</dbReference>
<gene>
    <name evidence="22" type="primary">ddl</name>
    <name evidence="28" type="ORF">CTER_1988</name>
</gene>
<keyword evidence="14 22" id="KW-0573">Peptidoglycan synthesis</keyword>
<dbReference type="InterPro" id="IPR005905">
    <property type="entry name" value="D_ala_D_ala"/>
</dbReference>
<dbReference type="UniPathway" id="UPA00219"/>
<name>S0FIY1_RUMCE</name>
<dbReference type="InterPro" id="IPR013815">
    <property type="entry name" value="ATP_grasp_subdomain_1"/>
</dbReference>
<dbReference type="InterPro" id="IPR011127">
    <property type="entry name" value="Dala_Dala_lig_N"/>
</dbReference>
<feature type="active site" evidence="23">
    <location>
        <position position="212"/>
    </location>
</feature>
<comment type="pathway">
    <text evidence="18">Glycan biosynthesis.</text>
</comment>
<dbReference type="Pfam" id="PF01820">
    <property type="entry name" value="Dala_Dala_lig_N"/>
    <property type="match status" value="1"/>
</dbReference>
<evidence type="ECO:0000256" key="26">
    <source>
        <dbReference type="PROSITE-ProRule" id="PRU00409"/>
    </source>
</evidence>
<evidence type="ECO:0000256" key="17">
    <source>
        <dbReference type="ARBA" id="ARBA00047614"/>
    </source>
</evidence>
<feature type="active site" evidence="23">
    <location>
        <position position="16"/>
    </location>
</feature>
<dbReference type="Pfam" id="PF07478">
    <property type="entry name" value="Dala_Dala_lig_C"/>
    <property type="match status" value="1"/>
</dbReference>
<feature type="binding site" evidence="25">
    <location>
        <position position="338"/>
    </location>
    <ligand>
        <name>Mg(2+)</name>
        <dbReference type="ChEBI" id="CHEBI:18420"/>
        <label>2</label>
    </ligand>
</feature>
<evidence type="ECO:0000256" key="20">
    <source>
        <dbReference type="ARBA" id="ARBA00076288"/>
    </source>
</evidence>
<feature type="binding site" evidence="24">
    <location>
        <begin position="242"/>
        <end position="249"/>
    </location>
    <ligand>
        <name>ATP</name>
        <dbReference type="ChEBI" id="CHEBI:30616"/>
    </ligand>
</feature>
<sequence length="387" mass="43017">MAKKRVAVIFGGQSSEHEVSRVSAQSVIENIDKSKYDVIMIGITKEGQWLTYDGPANKIGSGEWLQLAQADLKEKKQNALLLAAQNQQADTASRNFNDITVSNTARAIFTESSAEPIDVVFPVLHGCNGEDGTIQGLFELAGLPYVGCGVLGSAVGMDKAYTKIIFEKEGLPQGDYLVFNRKQVNFRTEEVMEEIEGRLTYPCFVKPSNAGSSVGVSKASNREELKRALEIAARNDRRILVEEFIDGREIECAVLGNDNPIASTVGEVIPCNDFYDYEAKYQVGDDSKVVIPAENLPADTVQKIREYAVRAFKCLDCAGLSRVDFFVHKVTGEIYINEINTLPGFTQISMYPKLWEASGIPYTELIDRLIELAYERYEDSKREFTNQ</sequence>
<evidence type="ECO:0000256" key="19">
    <source>
        <dbReference type="ARBA" id="ARBA00068427"/>
    </source>
</evidence>
<evidence type="ECO:0000256" key="13">
    <source>
        <dbReference type="ARBA" id="ARBA00022960"/>
    </source>
</evidence>
<evidence type="ECO:0000256" key="3">
    <source>
        <dbReference type="ARBA" id="ARBA00004496"/>
    </source>
</evidence>
<evidence type="ECO:0000256" key="14">
    <source>
        <dbReference type="ARBA" id="ARBA00022984"/>
    </source>
</evidence>
<feature type="binding site" evidence="24">
    <location>
        <begin position="337"/>
        <end position="338"/>
    </location>
    <ligand>
        <name>ATP</name>
        <dbReference type="ChEBI" id="CHEBI:30616"/>
    </ligand>
</feature>
<dbReference type="Proteomes" id="UP000014155">
    <property type="component" value="Unassembled WGS sequence"/>
</dbReference>
<dbReference type="Gene3D" id="3.40.50.20">
    <property type="match status" value="1"/>
</dbReference>
<dbReference type="PROSITE" id="PS00844">
    <property type="entry name" value="DALA_DALA_LIGASE_2"/>
    <property type="match status" value="1"/>
</dbReference>
<evidence type="ECO:0000256" key="2">
    <source>
        <dbReference type="ARBA" id="ARBA00003921"/>
    </source>
</evidence>
<protein>
    <recommendedName>
        <fullName evidence="19 22">D-alanine--D-alanine ligase</fullName>
        <ecNumber evidence="6 22">6.3.2.4</ecNumber>
    </recommendedName>
    <alternativeName>
        <fullName evidence="21 22">D-Ala-D-Ala ligase</fullName>
    </alternativeName>
    <alternativeName>
        <fullName evidence="20 22">D-alanylalanine synthetase</fullName>
    </alternativeName>
</protein>
<evidence type="ECO:0000256" key="6">
    <source>
        <dbReference type="ARBA" id="ARBA00012216"/>
    </source>
</evidence>
<dbReference type="PANTHER" id="PTHR23132:SF25">
    <property type="entry name" value="D-ALANINE--D-ALANINE LIGASE A"/>
    <property type="match status" value="1"/>
</dbReference>
<dbReference type="EC" id="6.3.2.4" evidence="6 22"/>
<dbReference type="HAMAP" id="MF_00047">
    <property type="entry name" value="Dala_Dala_lig"/>
    <property type="match status" value="1"/>
</dbReference>
<dbReference type="InterPro" id="IPR011095">
    <property type="entry name" value="Dala_Dala_lig_C"/>
</dbReference>
<evidence type="ECO:0000256" key="23">
    <source>
        <dbReference type="PIRSR" id="PIRSR039102-1"/>
    </source>
</evidence>
<dbReference type="Gene3D" id="3.30.1490.20">
    <property type="entry name" value="ATP-grasp fold, A domain"/>
    <property type="match status" value="1"/>
</dbReference>
<evidence type="ECO:0000256" key="21">
    <source>
        <dbReference type="ARBA" id="ARBA00077154"/>
    </source>
</evidence>
<feature type="binding site" evidence="24">
    <location>
        <position position="159"/>
    </location>
    <ligand>
        <name>ATP</name>
        <dbReference type="ChEBI" id="CHEBI:30616"/>
    </ligand>
</feature>
<organism evidence="28 29">
    <name type="scientific">Ruminiclostridium cellobioparum subsp. termitidis CT1112</name>
    <dbReference type="NCBI Taxonomy" id="1195236"/>
    <lineage>
        <taxon>Bacteria</taxon>
        <taxon>Bacillati</taxon>
        <taxon>Bacillota</taxon>
        <taxon>Clostridia</taxon>
        <taxon>Eubacteriales</taxon>
        <taxon>Oscillospiraceae</taxon>
        <taxon>Ruminiclostridium</taxon>
    </lineage>
</organism>
<evidence type="ECO:0000313" key="28">
    <source>
        <dbReference type="EMBL" id="EMS72010.1"/>
    </source>
</evidence>
<evidence type="ECO:0000256" key="22">
    <source>
        <dbReference type="HAMAP-Rule" id="MF_00047"/>
    </source>
</evidence>
<evidence type="ECO:0000256" key="11">
    <source>
        <dbReference type="ARBA" id="ARBA00022840"/>
    </source>
</evidence>
<feature type="binding site" evidence="24">
    <location>
        <begin position="204"/>
        <end position="206"/>
    </location>
    <ligand>
        <name>ATP</name>
        <dbReference type="ChEBI" id="CHEBI:30616"/>
    </ligand>
</feature>
<keyword evidence="7 22" id="KW-0963">Cytoplasm</keyword>
<accession>S0FIY1</accession>
<proteinExistence type="inferred from homology"/>
<comment type="subcellular location">
    <subcellularLocation>
        <location evidence="3 22">Cytoplasm</location>
    </subcellularLocation>
</comment>
<dbReference type="GO" id="GO:0008716">
    <property type="term" value="F:D-alanine-D-alanine ligase activity"/>
    <property type="evidence" value="ECO:0007669"/>
    <property type="project" value="UniProtKB-UniRule"/>
</dbReference>
<dbReference type="NCBIfam" id="NF002378">
    <property type="entry name" value="PRK01372.1"/>
    <property type="match status" value="1"/>
</dbReference>
<dbReference type="InterPro" id="IPR000291">
    <property type="entry name" value="D-Ala_lig_Van_CS"/>
</dbReference>
<comment type="cofactor">
    <cofactor evidence="1">
        <name>Mn(2+)</name>
        <dbReference type="ChEBI" id="CHEBI:29035"/>
    </cofactor>
</comment>
<evidence type="ECO:0000256" key="12">
    <source>
        <dbReference type="ARBA" id="ARBA00022842"/>
    </source>
</evidence>
<dbReference type="PANTHER" id="PTHR23132">
    <property type="entry name" value="D-ALANINE--D-ALANINE LIGASE"/>
    <property type="match status" value="1"/>
</dbReference>
<feature type="binding site" evidence="25">
    <location>
        <position position="340"/>
    </location>
    <ligand>
        <name>Mg(2+)</name>
        <dbReference type="ChEBI" id="CHEBI:18420"/>
        <label>2</label>
    </ligand>
</feature>
<evidence type="ECO:0000256" key="4">
    <source>
        <dbReference type="ARBA" id="ARBA00004752"/>
    </source>
</evidence>
<feature type="binding site" evidence="25">
    <location>
        <position position="338"/>
    </location>
    <ligand>
        <name>Mg(2+)</name>
        <dbReference type="ChEBI" id="CHEBI:18420"/>
        <label>1</label>
    </ligand>
</feature>
<evidence type="ECO:0000259" key="27">
    <source>
        <dbReference type="PROSITE" id="PS50975"/>
    </source>
</evidence>
<keyword evidence="15 25" id="KW-0464">Manganese</keyword>
<keyword evidence="8 22" id="KW-0436">Ligase</keyword>
<dbReference type="NCBIfam" id="TIGR01205">
    <property type="entry name" value="D_ala_D_alaTIGR"/>
    <property type="match status" value="1"/>
</dbReference>
<dbReference type="eggNOG" id="COG1181">
    <property type="taxonomic scope" value="Bacteria"/>
</dbReference>
<dbReference type="AlphaFoldDB" id="S0FIY1"/>
<comment type="cofactor">
    <cofactor evidence="25">
        <name>Mg(2+)</name>
        <dbReference type="ChEBI" id="CHEBI:18420"/>
    </cofactor>
    <cofactor evidence="25">
        <name>Mn(2+)</name>
        <dbReference type="ChEBI" id="CHEBI:29035"/>
    </cofactor>
    <text evidence="25">Binds 2 magnesium or manganese ions per subunit.</text>
</comment>
<dbReference type="SUPFAM" id="SSF56059">
    <property type="entry name" value="Glutathione synthetase ATP-binding domain-like"/>
    <property type="match status" value="1"/>
</dbReference>
<evidence type="ECO:0000256" key="25">
    <source>
        <dbReference type="PIRSR" id="PIRSR039102-3"/>
    </source>
</evidence>
<reference evidence="28 29" key="1">
    <citation type="journal article" date="2013" name="Genome Announc.">
        <title>Draft Genome Sequence of the Cellulolytic, Mesophilic, Anaerobic Bacterium Clostridium termitidis Strain CT1112 (DSM 5398).</title>
        <authorList>
            <person name="Lal S."/>
            <person name="Ramachandran U."/>
            <person name="Zhang X."/>
            <person name="Munir R."/>
            <person name="Sparling R."/>
            <person name="Levin D.B."/>
        </authorList>
    </citation>
    <scope>NUCLEOTIDE SEQUENCE [LARGE SCALE GENOMIC DNA]</scope>
    <source>
        <strain evidence="28 29">CT1112</strain>
    </source>
</reference>
<dbReference type="Gene3D" id="3.30.470.20">
    <property type="entry name" value="ATP-grasp fold, B domain"/>
    <property type="match status" value="1"/>
</dbReference>
<keyword evidence="9 25" id="KW-0479">Metal-binding</keyword>
<dbReference type="GO" id="GO:0009252">
    <property type="term" value="P:peptidoglycan biosynthetic process"/>
    <property type="evidence" value="ECO:0007669"/>
    <property type="project" value="UniProtKB-UniRule"/>
</dbReference>
<comment type="caution">
    <text evidence="28">The sequence shown here is derived from an EMBL/GenBank/DDBJ whole genome shotgun (WGS) entry which is preliminary data.</text>
</comment>
<keyword evidence="11 26" id="KW-0067">ATP-binding</keyword>
<dbReference type="RefSeq" id="WP_004625522.1">
    <property type="nucleotide sequence ID" value="NZ_AORV01000031.1"/>
</dbReference>
<keyword evidence="10 24" id="KW-0547">Nucleotide-binding</keyword>